<dbReference type="InterPro" id="IPR000398">
    <property type="entry name" value="Thymidylate_synthase"/>
</dbReference>
<evidence type="ECO:0000256" key="4">
    <source>
        <dbReference type="ARBA" id="ARBA00022603"/>
    </source>
</evidence>
<dbReference type="AlphaFoldDB" id="A0A507E1X0"/>
<dbReference type="Pfam" id="PF00303">
    <property type="entry name" value="Thymidylat_synt"/>
    <property type="match status" value="1"/>
</dbReference>
<dbReference type="FunFam" id="3.30.572.10:FF:000013">
    <property type="entry name" value="Thymidylate synthase"/>
    <property type="match status" value="1"/>
</dbReference>
<feature type="domain" description="Thymidylate synthase/dCMP hydroxymethylase" evidence="10">
    <location>
        <begin position="65"/>
        <end position="367"/>
    </location>
</feature>
<evidence type="ECO:0000256" key="3">
    <source>
        <dbReference type="ARBA" id="ARBA00011947"/>
    </source>
</evidence>
<organism evidence="11 12">
    <name type="scientific">Powellomyces hirtus</name>
    <dbReference type="NCBI Taxonomy" id="109895"/>
    <lineage>
        <taxon>Eukaryota</taxon>
        <taxon>Fungi</taxon>
        <taxon>Fungi incertae sedis</taxon>
        <taxon>Chytridiomycota</taxon>
        <taxon>Chytridiomycota incertae sedis</taxon>
        <taxon>Chytridiomycetes</taxon>
        <taxon>Spizellomycetales</taxon>
        <taxon>Powellomycetaceae</taxon>
        <taxon>Powellomyces</taxon>
    </lineage>
</organism>
<reference evidence="11 12" key="1">
    <citation type="journal article" date="2019" name="Sci. Rep.">
        <title>Comparative genomics of chytrid fungi reveal insights into the obligate biotrophic and pathogenic lifestyle of Synchytrium endobioticum.</title>
        <authorList>
            <person name="van de Vossenberg B.T.L.H."/>
            <person name="Warris S."/>
            <person name="Nguyen H.D.T."/>
            <person name="van Gent-Pelzer M.P.E."/>
            <person name="Joly D.L."/>
            <person name="van de Geest H.C."/>
            <person name="Bonants P.J.M."/>
            <person name="Smith D.S."/>
            <person name="Levesque C.A."/>
            <person name="van der Lee T.A.J."/>
        </authorList>
    </citation>
    <scope>NUCLEOTIDE SEQUENCE [LARGE SCALE GENOMIC DNA]</scope>
    <source>
        <strain evidence="11 12">CBS 809.83</strain>
    </source>
</reference>
<protein>
    <recommendedName>
        <fullName evidence="3">thymidylate synthase</fullName>
        <ecNumber evidence="3">2.1.1.45</ecNumber>
    </recommendedName>
</protein>
<dbReference type="GO" id="GO:0005739">
    <property type="term" value="C:mitochondrion"/>
    <property type="evidence" value="ECO:0007669"/>
    <property type="project" value="TreeGrafter"/>
</dbReference>
<dbReference type="GO" id="GO:0005829">
    <property type="term" value="C:cytosol"/>
    <property type="evidence" value="ECO:0007669"/>
    <property type="project" value="TreeGrafter"/>
</dbReference>
<sequence length="367" mass="40933">MLSALTDPAETMSSENENPSPQGPSRIRSAYNPMFSPQSPECRSANSLPKFYQNAYPASDYHQEHQYLSLVSTVIDHGTLRTDRTGTGTLSVFAPPPFRFSLSANTLPALTTKRVPLRIVFEELMFFIRGQTDATILSAKGVKIWDGNGSRAALDRLGLTERREGDLGPVYGFQWRHFGATYTDADQDYTGQGVDQLREVIRLIKENPMDRRIILSAWNPADMNIMALPPCHMFAQFYVSAAPTPDGKPLLSCQLYQRSCDLGLGVPFNITSYAMLTHLLAYVTDTTAHEFVHVMGDAHVYTDHVQPLNEQLMRDLTTSFPKIEIAGEHKEGSSVDECLKELEAFEWDAIKIVGYSPQGKIAMNMSV</sequence>
<keyword evidence="5" id="KW-0808">Transferase</keyword>
<dbReference type="PROSITE" id="PS00091">
    <property type="entry name" value="THYMIDYLATE_SYNTHASE"/>
    <property type="match status" value="1"/>
</dbReference>
<evidence type="ECO:0000256" key="7">
    <source>
        <dbReference type="ARBA" id="ARBA00047344"/>
    </source>
</evidence>
<dbReference type="InterPro" id="IPR020940">
    <property type="entry name" value="Thymidylate_synthase_AS"/>
</dbReference>
<dbReference type="InterPro" id="IPR036926">
    <property type="entry name" value="Thymidate_synth/dCMP_Mease_sf"/>
</dbReference>
<dbReference type="STRING" id="109895.A0A507E1X0"/>
<keyword evidence="6" id="KW-0545">Nucleotide biosynthesis</keyword>
<feature type="compositionally biased region" description="Polar residues" evidence="9">
    <location>
        <begin position="11"/>
        <end position="20"/>
    </location>
</feature>
<accession>A0A507E1X0</accession>
<dbReference type="UniPathway" id="UPA00575"/>
<evidence type="ECO:0000313" key="12">
    <source>
        <dbReference type="Proteomes" id="UP000318582"/>
    </source>
</evidence>
<evidence type="ECO:0000256" key="9">
    <source>
        <dbReference type="SAM" id="MobiDB-lite"/>
    </source>
</evidence>
<evidence type="ECO:0000256" key="5">
    <source>
        <dbReference type="ARBA" id="ARBA00022679"/>
    </source>
</evidence>
<comment type="similarity">
    <text evidence="2">Belongs to the thymidylate synthase family.</text>
</comment>
<evidence type="ECO:0000256" key="1">
    <source>
        <dbReference type="ARBA" id="ARBA00004992"/>
    </source>
</evidence>
<dbReference type="GO" id="GO:0032259">
    <property type="term" value="P:methylation"/>
    <property type="evidence" value="ECO:0007669"/>
    <property type="project" value="UniProtKB-KW"/>
</dbReference>
<dbReference type="PANTHER" id="PTHR11548:SF2">
    <property type="entry name" value="THYMIDYLATE SYNTHASE"/>
    <property type="match status" value="1"/>
</dbReference>
<dbReference type="HAMAP" id="MF_00008">
    <property type="entry name" value="Thymidy_synth_bact"/>
    <property type="match status" value="1"/>
</dbReference>
<dbReference type="PANTHER" id="PTHR11548">
    <property type="entry name" value="THYMIDYLATE SYNTHASE 1"/>
    <property type="match status" value="1"/>
</dbReference>
<feature type="active site" evidence="8">
    <location>
        <position position="231"/>
    </location>
</feature>
<comment type="caution">
    <text evidence="11">The sequence shown here is derived from an EMBL/GenBank/DDBJ whole genome shotgun (WGS) entry which is preliminary data.</text>
</comment>
<dbReference type="InterPro" id="IPR023451">
    <property type="entry name" value="Thymidate_synth/dCMP_Mease_dom"/>
</dbReference>
<gene>
    <name evidence="11" type="primary">CDC21</name>
    <name evidence="11" type="ORF">PhCBS80983_g04008</name>
</gene>
<dbReference type="GO" id="GO:0006235">
    <property type="term" value="P:dTTP biosynthetic process"/>
    <property type="evidence" value="ECO:0007669"/>
    <property type="project" value="UniProtKB-UniPathway"/>
</dbReference>
<dbReference type="Gene3D" id="3.30.572.10">
    <property type="entry name" value="Thymidylate synthase/dCMP hydroxymethylase domain"/>
    <property type="match status" value="1"/>
</dbReference>
<evidence type="ECO:0000313" key="11">
    <source>
        <dbReference type="EMBL" id="TPX57158.1"/>
    </source>
</evidence>
<dbReference type="GO" id="GO:0004799">
    <property type="term" value="F:thymidylate synthase activity"/>
    <property type="evidence" value="ECO:0007669"/>
    <property type="project" value="UniProtKB-EC"/>
</dbReference>
<evidence type="ECO:0000259" key="10">
    <source>
        <dbReference type="Pfam" id="PF00303"/>
    </source>
</evidence>
<comment type="pathway">
    <text evidence="1">Pyrimidine metabolism; dTTP biosynthesis.</text>
</comment>
<dbReference type="CDD" id="cd00351">
    <property type="entry name" value="TS_Pyrimidine_HMase"/>
    <property type="match status" value="1"/>
</dbReference>
<dbReference type="NCBIfam" id="TIGR03284">
    <property type="entry name" value="thym_sym"/>
    <property type="match status" value="1"/>
</dbReference>
<comment type="catalytic activity">
    <reaction evidence="7">
        <text>dUMP + (6R)-5,10-methylene-5,6,7,8-tetrahydrofolate = 7,8-dihydrofolate + dTMP</text>
        <dbReference type="Rhea" id="RHEA:12104"/>
        <dbReference type="ChEBI" id="CHEBI:15636"/>
        <dbReference type="ChEBI" id="CHEBI:57451"/>
        <dbReference type="ChEBI" id="CHEBI:63528"/>
        <dbReference type="ChEBI" id="CHEBI:246422"/>
        <dbReference type="EC" id="2.1.1.45"/>
    </reaction>
</comment>
<feature type="region of interest" description="Disordered" evidence="9">
    <location>
        <begin position="1"/>
        <end position="42"/>
    </location>
</feature>
<dbReference type="PRINTS" id="PR00108">
    <property type="entry name" value="THYMDSNTHASE"/>
</dbReference>
<dbReference type="SUPFAM" id="SSF55831">
    <property type="entry name" value="Thymidylate synthase/dCMP hydroxymethylase"/>
    <property type="match status" value="1"/>
</dbReference>
<keyword evidence="4" id="KW-0489">Methyltransferase</keyword>
<dbReference type="EC" id="2.1.1.45" evidence="3"/>
<proteinExistence type="inferred from homology"/>
<evidence type="ECO:0000256" key="8">
    <source>
        <dbReference type="PROSITE-ProRule" id="PRU10016"/>
    </source>
</evidence>
<evidence type="ECO:0000256" key="2">
    <source>
        <dbReference type="ARBA" id="ARBA00009972"/>
    </source>
</evidence>
<name>A0A507E1X0_9FUNG</name>
<dbReference type="Proteomes" id="UP000318582">
    <property type="component" value="Unassembled WGS sequence"/>
</dbReference>
<dbReference type="GO" id="GO:0006231">
    <property type="term" value="P:dTMP biosynthetic process"/>
    <property type="evidence" value="ECO:0007669"/>
    <property type="project" value="InterPro"/>
</dbReference>
<dbReference type="EMBL" id="QEAQ01000057">
    <property type="protein sequence ID" value="TPX57158.1"/>
    <property type="molecule type" value="Genomic_DNA"/>
</dbReference>
<keyword evidence="12" id="KW-1185">Reference proteome</keyword>
<dbReference type="InterPro" id="IPR045097">
    <property type="entry name" value="Thymidate_synth/dCMP_Mease"/>
</dbReference>
<evidence type="ECO:0000256" key="6">
    <source>
        <dbReference type="ARBA" id="ARBA00022727"/>
    </source>
</evidence>